<gene>
    <name evidence="2" type="ORF">OD750_011365</name>
</gene>
<reference evidence="2" key="1">
    <citation type="submission" date="2023-02" db="EMBL/GenBank/DDBJ databases">
        <title>Tahibacter soli sp. nov. isolated from soil.</title>
        <authorList>
            <person name="Baek J.H."/>
            <person name="Lee J.K."/>
            <person name="Choi D.G."/>
            <person name="Jeon C.O."/>
        </authorList>
    </citation>
    <scope>NUCLEOTIDE SEQUENCE</scope>
    <source>
        <strain evidence="2">BL</strain>
    </source>
</reference>
<proteinExistence type="predicted"/>
<evidence type="ECO:0008006" key="4">
    <source>
        <dbReference type="Google" id="ProtNLM"/>
    </source>
</evidence>
<sequence>MFTLRTLFASALLLATGGAFAQGTITSGGASYVHTASHWDVSPEANFTGVGTGDQLFESGWWFRIEGDTQETVFTAPTSSNYTGNTATLNWTDLAGRGLGVAKTIVLTSPGAGQGEAGTTIAVTNNGASAITLHLFNMADLDVNGSAGTDNAVVVDANNRYIRINDATAGQCEYRGPGSVGYLVLPFAAATDVAAQLSNTTVTNFANTGLPFGPGDFTGGFQWTLQLAPGATGTVQLYIACNTTATPVSLQRFSVD</sequence>
<keyword evidence="3" id="KW-1185">Reference proteome</keyword>
<dbReference type="RefSeq" id="WP_263545356.1">
    <property type="nucleotide sequence ID" value="NZ_JAOVZO020000017.1"/>
</dbReference>
<dbReference type="AlphaFoldDB" id="A0A9X4BGQ7"/>
<evidence type="ECO:0000313" key="2">
    <source>
        <dbReference type="EMBL" id="MDC8013140.1"/>
    </source>
</evidence>
<organism evidence="2 3">
    <name type="scientific">Tahibacter soli</name>
    <dbReference type="NCBI Taxonomy" id="2983605"/>
    <lineage>
        <taxon>Bacteria</taxon>
        <taxon>Pseudomonadati</taxon>
        <taxon>Pseudomonadota</taxon>
        <taxon>Gammaproteobacteria</taxon>
        <taxon>Lysobacterales</taxon>
        <taxon>Rhodanobacteraceae</taxon>
        <taxon>Tahibacter</taxon>
    </lineage>
</organism>
<dbReference type="EMBL" id="JAOVZO020000017">
    <property type="protein sequence ID" value="MDC8013140.1"/>
    <property type="molecule type" value="Genomic_DNA"/>
</dbReference>
<name>A0A9X4BGQ7_9GAMM</name>
<protein>
    <recommendedName>
        <fullName evidence="4">Secreted protein</fullName>
    </recommendedName>
</protein>
<accession>A0A9X4BGQ7</accession>
<feature type="chain" id="PRO_5040842221" description="Secreted protein" evidence="1">
    <location>
        <begin position="22"/>
        <end position="256"/>
    </location>
</feature>
<comment type="caution">
    <text evidence="2">The sequence shown here is derived from an EMBL/GenBank/DDBJ whole genome shotgun (WGS) entry which is preliminary data.</text>
</comment>
<feature type="signal peptide" evidence="1">
    <location>
        <begin position="1"/>
        <end position="21"/>
    </location>
</feature>
<evidence type="ECO:0000256" key="1">
    <source>
        <dbReference type="SAM" id="SignalP"/>
    </source>
</evidence>
<dbReference type="Proteomes" id="UP001139971">
    <property type="component" value="Unassembled WGS sequence"/>
</dbReference>
<keyword evidence="1" id="KW-0732">Signal</keyword>
<evidence type="ECO:0000313" key="3">
    <source>
        <dbReference type="Proteomes" id="UP001139971"/>
    </source>
</evidence>